<keyword evidence="6 8" id="KW-1133">Transmembrane helix</keyword>
<dbReference type="PANTHER" id="PTHR30269:SF37">
    <property type="entry name" value="MEMBRANE TRANSPORTER PROTEIN"/>
    <property type="match status" value="1"/>
</dbReference>
<gene>
    <name evidence="9" type="ORF">ACERZ8_08705</name>
</gene>
<evidence type="ECO:0000256" key="1">
    <source>
        <dbReference type="ARBA" id="ARBA00004651"/>
    </source>
</evidence>
<evidence type="ECO:0000256" key="2">
    <source>
        <dbReference type="ARBA" id="ARBA00009142"/>
    </source>
</evidence>
<feature type="transmembrane region" description="Helical" evidence="8">
    <location>
        <begin position="177"/>
        <end position="196"/>
    </location>
</feature>
<dbReference type="InterPro" id="IPR052017">
    <property type="entry name" value="TSUP"/>
</dbReference>
<sequence length="255" mass="26809">MDMFFSLLSPQLWLIALSIAVLGGMVKGVVGFAMPMVVISGLSTFMEPELALAGLILPTLVANGTQALRQGIGPAWASAQRFWVYLVVGGVVLVASAQLVRVLPISVMLGMIGIPVTLFAVMQLIGWRLSLARQRKDVEAGIGAFAGFLGGISGIWGPPTVLYLTALDTEKTEQMRAQGVIYGLGAVALVGAHIGSGVLRAETLPLSLALIAPALLGQWLGGKVLDRIDQAVFKKATLLVLLIVGMNLIRRSLVG</sequence>
<feature type="transmembrane region" description="Helical" evidence="8">
    <location>
        <begin position="50"/>
        <end position="70"/>
    </location>
</feature>
<feature type="transmembrane region" description="Helical" evidence="8">
    <location>
        <begin position="232"/>
        <end position="249"/>
    </location>
</feature>
<dbReference type="PANTHER" id="PTHR30269">
    <property type="entry name" value="TRANSMEMBRANE PROTEIN YFCA"/>
    <property type="match status" value="1"/>
</dbReference>
<keyword evidence="3" id="KW-0813">Transport</keyword>
<comment type="similarity">
    <text evidence="2 8">Belongs to the 4-toluene sulfonate uptake permease (TSUP) (TC 2.A.102) family.</text>
</comment>
<dbReference type="Proteomes" id="UP001627408">
    <property type="component" value="Unassembled WGS sequence"/>
</dbReference>
<keyword evidence="7 8" id="KW-0472">Membrane</keyword>
<evidence type="ECO:0000256" key="8">
    <source>
        <dbReference type="RuleBase" id="RU363041"/>
    </source>
</evidence>
<comment type="subcellular location">
    <subcellularLocation>
        <location evidence="1 8">Cell membrane</location>
        <topology evidence="1 8">Multi-pass membrane protein</topology>
    </subcellularLocation>
</comment>
<dbReference type="EMBL" id="JBHDIY010000002">
    <property type="protein sequence ID" value="MFL4469938.1"/>
    <property type="molecule type" value="Genomic_DNA"/>
</dbReference>
<dbReference type="Pfam" id="PF01925">
    <property type="entry name" value="TauE"/>
    <property type="match status" value="1"/>
</dbReference>
<keyword evidence="10" id="KW-1185">Reference proteome</keyword>
<keyword evidence="5 8" id="KW-0812">Transmembrane</keyword>
<evidence type="ECO:0000256" key="7">
    <source>
        <dbReference type="ARBA" id="ARBA00023136"/>
    </source>
</evidence>
<comment type="caution">
    <text evidence="9">The sequence shown here is derived from an EMBL/GenBank/DDBJ whole genome shotgun (WGS) entry which is preliminary data.</text>
</comment>
<evidence type="ECO:0000256" key="5">
    <source>
        <dbReference type="ARBA" id="ARBA00022692"/>
    </source>
</evidence>
<organism evidence="9 10">
    <name type="scientific">Tateyamaria armeniaca</name>
    <dbReference type="NCBI Taxonomy" id="2518930"/>
    <lineage>
        <taxon>Bacteria</taxon>
        <taxon>Pseudomonadati</taxon>
        <taxon>Pseudomonadota</taxon>
        <taxon>Alphaproteobacteria</taxon>
        <taxon>Rhodobacterales</taxon>
        <taxon>Roseobacteraceae</taxon>
        <taxon>Tateyamaria</taxon>
    </lineage>
</organism>
<name>A0ABW8UXQ3_9RHOB</name>
<feature type="transmembrane region" description="Helical" evidence="8">
    <location>
        <begin position="138"/>
        <end position="157"/>
    </location>
</feature>
<evidence type="ECO:0000256" key="4">
    <source>
        <dbReference type="ARBA" id="ARBA00022475"/>
    </source>
</evidence>
<feature type="transmembrane region" description="Helical" evidence="8">
    <location>
        <begin position="82"/>
        <end position="99"/>
    </location>
</feature>
<feature type="transmembrane region" description="Helical" evidence="8">
    <location>
        <begin position="105"/>
        <end position="126"/>
    </location>
</feature>
<dbReference type="InterPro" id="IPR002781">
    <property type="entry name" value="TM_pro_TauE-like"/>
</dbReference>
<evidence type="ECO:0000256" key="6">
    <source>
        <dbReference type="ARBA" id="ARBA00022989"/>
    </source>
</evidence>
<protein>
    <recommendedName>
        <fullName evidence="8">Probable membrane transporter protein</fullName>
    </recommendedName>
</protein>
<keyword evidence="4 8" id="KW-1003">Cell membrane</keyword>
<evidence type="ECO:0000256" key="3">
    <source>
        <dbReference type="ARBA" id="ARBA00022448"/>
    </source>
</evidence>
<dbReference type="RefSeq" id="WP_407591831.1">
    <property type="nucleotide sequence ID" value="NZ_JBHDIY010000002.1"/>
</dbReference>
<accession>A0ABW8UXQ3</accession>
<proteinExistence type="inferred from homology"/>
<reference evidence="9 10" key="1">
    <citation type="submission" date="2024-08" db="EMBL/GenBank/DDBJ databases">
        <title>Tateyamaria sp. nov., isolated from marine algae.</title>
        <authorList>
            <person name="Choi B.J."/>
            <person name="Kim J.M."/>
            <person name="Lee J.K."/>
            <person name="Choi D.G."/>
            <person name="Bayburt H."/>
            <person name="Baek J.H."/>
            <person name="Han D.M."/>
            <person name="Jeon C.O."/>
        </authorList>
    </citation>
    <scope>NUCLEOTIDE SEQUENCE [LARGE SCALE GENOMIC DNA]</scope>
    <source>
        <strain evidence="9 10">KMU-156</strain>
    </source>
</reference>
<evidence type="ECO:0000313" key="9">
    <source>
        <dbReference type="EMBL" id="MFL4469938.1"/>
    </source>
</evidence>
<evidence type="ECO:0000313" key="10">
    <source>
        <dbReference type="Proteomes" id="UP001627408"/>
    </source>
</evidence>
<feature type="transmembrane region" description="Helical" evidence="8">
    <location>
        <begin position="12"/>
        <end position="38"/>
    </location>
</feature>
<feature type="transmembrane region" description="Helical" evidence="8">
    <location>
        <begin position="203"/>
        <end position="220"/>
    </location>
</feature>